<sequence length="465" mass="50120">MSRITRGLLLTFLAALPQGASAMITGGEGNKALRDPGWPAGAAAIFNHSGRIAWWEGPPFGGGQWHAECRGDTRALNAVLADFARMDTTVKRLVIHDGTGRSFWLAPNREREKRKEARIDWAFTVWQPDRWAQLRQLPADLNPTAADDASPPSQLDVYTANLGWAAVVVPKGITVIDNRLVAHGFTPEDGIVIEGTVTDLATKQPIAATMRLQRVEPQDKGGYHYPVVAKAKADAQGHWVRKHVPAGWLRVIVEADGYAPRVAGFAQFDEQPRWQSFACGLARLAAVSGRVVDEAGKPLEGAEVRLGNVQAESGGRYESPLESTVRTDAEGRFRAEQIPVGTASVWVNKPGYYGPGLGLPITTPKADVALKMMRAASVRVTVDFTGKKRPEGYIASMKPEGGEVVGSYGGSGNIDARNQMSFEIVPPGRYIFTGRPNPGSDAEETDPITVELVGGQAAEVTLKAK</sequence>
<reference evidence="2" key="1">
    <citation type="submission" date="2024-05" db="EMBL/GenBank/DDBJ databases">
        <title>Planctomycetes of the genus Singulisphaera possess chitinolytic capabilities.</title>
        <authorList>
            <person name="Ivanova A."/>
        </authorList>
    </citation>
    <scope>NUCLEOTIDE SEQUENCE</scope>
    <source>
        <strain evidence="2">Ch08T</strain>
    </source>
</reference>
<name>A0AAU7C811_9BACT</name>
<keyword evidence="1" id="KW-0732">Signal</keyword>
<protein>
    <submittedName>
        <fullName evidence="2">Carboxypeptidase-like regulatory domain-containing protein</fullName>
    </submittedName>
</protein>
<dbReference type="InterPro" id="IPR008969">
    <property type="entry name" value="CarboxyPept-like_regulatory"/>
</dbReference>
<feature type="signal peptide" evidence="1">
    <location>
        <begin position="1"/>
        <end position="22"/>
    </location>
</feature>
<organism evidence="2">
    <name type="scientific">Singulisphaera sp. Ch08</name>
    <dbReference type="NCBI Taxonomy" id="3120278"/>
    <lineage>
        <taxon>Bacteria</taxon>
        <taxon>Pseudomonadati</taxon>
        <taxon>Planctomycetota</taxon>
        <taxon>Planctomycetia</taxon>
        <taxon>Isosphaerales</taxon>
        <taxon>Isosphaeraceae</taxon>
        <taxon>Singulisphaera</taxon>
    </lineage>
</organism>
<proteinExistence type="predicted"/>
<dbReference type="Gene3D" id="2.60.40.1120">
    <property type="entry name" value="Carboxypeptidase-like, regulatory domain"/>
    <property type="match status" value="2"/>
</dbReference>
<keyword evidence="2" id="KW-0121">Carboxypeptidase</keyword>
<dbReference type="GO" id="GO:0004180">
    <property type="term" value="F:carboxypeptidase activity"/>
    <property type="evidence" value="ECO:0007669"/>
    <property type="project" value="UniProtKB-KW"/>
</dbReference>
<dbReference type="RefSeq" id="WP_406694276.1">
    <property type="nucleotide sequence ID" value="NZ_CP155447.1"/>
</dbReference>
<dbReference type="EMBL" id="CP155447">
    <property type="protein sequence ID" value="XBH01537.1"/>
    <property type="molecule type" value="Genomic_DNA"/>
</dbReference>
<accession>A0AAU7C811</accession>
<keyword evidence="2" id="KW-0645">Protease</keyword>
<evidence type="ECO:0000256" key="1">
    <source>
        <dbReference type="SAM" id="SignalP"/>
    </source>
</evidence>
<keyword evidence="2" id="KW-0378">Hydrolase</keyword>
<dbReference type="SUPFAM" id="SSF49464">
    <property type="entry name" value="Carboxypeptidase regulatory domain-like"/>
    <property type="match status" value="1"/>
</dbReference>
<gene>
    <name evidence="2" type="ORF">V5E97_24680</name>
</gene>
<dbReference type="AlphaFoldDB" id="A0AAU7C811"/>
<evidence type="ECO:0000313" key="2">
    <source>
        <dbReference type="EMBL" id="XBH01537.1"/>
    </source>
</evidence>
<dbReference type="Pfam" id="PF13620">
    <property type="entry name" value="CarboxypepD_reg"/>
    <property type="match status" value="1"/>
</dbReference>
<feature type="chain" id="PRO_5043593670" evidence="1">
    <location>
        <begin position="23"/>
        <end position="465"/>
    </location>
</feature>